<evidence type="ECO:0000313" key="3">
    <source>
        <dbReference type="Proteomes" id="UP000015106"/>
    </source>
</evidence>
<organism evidence="2 3">
    <name type="scientific">Triticum urartu</name>
    <name type="common">Red wild einkorn</name>
    <name type="synonym">Crithodium urartu</name>
    <dbReference type="NCBI Taxonomy" id="4572"/>
    <lineage>
        <taxon>Eukaryota</taxon>
        <taxon>Viridiplantae</taxon>
        <taxon>Streptophyta</taxon>
        <taxon>Embryophyta</taxon>
        <taxon>Tracheophyta</taxon>
        <taxon>Spermatophyta</taxon>
        <taxon>Magnoliopsida</taxon>
        <taxon>Liliopsida</taxon>
        <taxon>Poales</taxon>
        <taxon>Poaceae</taxon>
        <taxon>BOP clade</taxon>
        <taxon>Pooideae</taxon>
        <taxon>Triticodae</taxon>
        <taxon>Triticeae</taxon>
        <taxon>Triticinae</taxon>
        <taxon>Triticum</taxon>
    </lineage>
</organism>
<dbReference type="Gramene" id="TuG1812G0300000617.01.T01">
    <property type="protein sequence ID" value="TuG1812G0300000617.01.T01"/>
    <property type="gene ID" value="TuG1812G0300000617.01"/>
</dbReference>
<accession>A0A8R7TQY4</accession>
<dbReference type="Proteomes" id="UP000015106">
    <property type="component" value="Chromosome 3"/>
</dbReference>
<protein>
    <submittedName>
        <fullName evidence="2">Uncharacterized protein</fullName>
    </submittedName>
</protein>
<feature type="region of interest" description="Disordered" evidence="1">
    <location>
        <begin position="59"/>
        <end position="87"/>
    </location>
</feature>
<keyword evidence="3" id="KW-1185">Reference proteome</keyword>
<dbReference type="AlphaFoldDB" id="A0A8R7TQY4"/>
<name>A0A8R7TQY4_TRIUA</name>
<reference evidence="3" key="1">
    <citation type="journal article" date="2013" name="Nature">
        <title>Draft genome of the wheat A-genome progenitor Triticum urartu.</title>
        <authorList>
            <person name="Ling H.Q."/>
            <person name="Zhao S."/>
            <person name="Liu D."/>
            <person name="Wang J."/>
            <person name="Sun H."/>
            <person name="Zhang C."/>
            <person name="Fan H."/>
            <person name="Li D."/>
            <person name="Dong L."/>
            <person name="Tao Y."/>
            <person name="Gao C."/>
            <person name="Wu H."/>
            <person name="Li Y."/>
            <person name="Cui Y."/>
            <person name="Guo X."/>
            <person name="Zheng S."/>
            <person name="Wang B."/>
            <person name="Yu K."/>
            <person name="Liang Q."/>
            <person name="Yang W."/>
            <person name="Lou X."/>
            <person name="Chen J."/>
            <person name="Feng M."/>
            <person name="Jian J."/>
            <person name="Zhang X."/>
            <person name="Luo G."/>
            <person name="Jiang Y."/>
            <person name="Liu J."/>
            <person name="Wang Z."/>
            <person name="Sha Y."/>
            <person name="Zhang B."/>
            <person name="Wu H."/>
            <person name="Tang D."/>
            <person name="Shen Q."/>
            <person name="Xue P."/>
            <person name="Zou S."/>
            <person name="Wang X."/>
            <person name="Liu X."/>
            <person name="Wang F."/>
            <person name="Yang Y."/>
            <person name="An X."/>
            <person name="Dong Z."/>
            <person name="Zhang K."/>
            <person name="Zhang X."/>
            <person name="Luo M.C."/>
            <person name="Dvorak J."/>
            <person name="Tong Y."/>
            <person name="Wang J."/>
            <person name="Yang H."/>
            <person name="Li Z."/>
            <person name="Wang D."/>
            <person name="Zhang A."/>
            <person name="Wang J."/>
        </authorList>
    </citation>
    <scope>NUCLEOTIDE SEQUENCE</scope>
    <source>
        <strain evidence="3">cv. G1812</strain>
    </source>
</reference>
<evidence type="ECO:0000256" key="1">
    <source>
        <dbReference type="SAM" id="MobiDB-lite"/>
    </source>
</evidence>
<reference evidence="2" key="3">
    <citation type="submission" date="2022-06" db="UniProtKB">
        <authorList>
            <consortium name="EnsemblPlants"/>
        </authorList>
    </citation>
    <scope>IDENTIFICATION</scope>
</reference>
<proteinExistence type="predicted"/>
<sequence length="87" mass="9275">LTIRSPHGVHGDLVFPRTCAASSSARPGAIMYRCILPPRHTIAGSATVRLNLDSYTTHAGHTMPGHTHATLLHPARPARPPDAPDEP</sequence>
<evidence type="ECO:0000313" key="2">
    <source>
        <dbReference type="EnsemblPlants" id="TuG1812G0300000617.01.T01"/>
    </source>
</evidence>
<dbReference type="EnsemblPlants" id="TuG1812G0300000617.01.T01">
    <property type="protein sequence ID" value="TuG1812G0300000617.01.T01"/>
    <property type="gene ID" value="TuG1812G0300000617.01"/>
</dbReference>
<reference evidence="2" key="2">
    <citation type="submission" date="2018-03" db="EMBL/GenBank/DDBJ databases">
        <title>The Triticum urartu genome reveals the dynamic nature of wheat genome evolution.</title>
        <authorList>
            <person name="Ling H."/>
            <person name="Ma B."/>
            <person name="Shi X."/>
            <person name="Liu H."/>
            <person name="Dong L."/>
            <person name="Sun H."/>
            <person name="Cao Y."/>
            <person name="Gao Q."/>
            <person name="Zheng S."/>
            <person name="Li Y."/>
            <person name="Yu Y."/>
            <person name="Du H."/>
            <person name="Qi M."/>
            <person name="Li Y."/>
            <person name="Yu H."/>
            <person name="Cui Y."/>
            <person name="Wang N."/>
            <person name="Chen C."/>
            <person name="Wu H."/>
            <person name="Zhao Y."/>
            <person name="Zhang J."/>
            <person name="Li Y."/>
            <person name="Zhou W."/>
            <person name="Zhang B."/>
            <person name="Hu W."/>
            <person name="Eijk M."/>
            <person name="Tang J."/>
            <person name="Witsenboer H."/>
            <person name="Zhao S."/>
            <person name="Li Z."/>
            <person name="Zhang A."/>
            <person name="Wang D."/>
            <person name="Liang C."/>
        </authorList>
    </citation>
    <scope>NUCLEOTIDE SEQUENCE [LARGE SCALE GENOMIC DNA]</scope>
    <source>
        <strain evidence="2">cv. G1812</strain>
    </source>
</reference>